<dbReference type="SUPFAM" id="SSF52980">
    <property type="entry name" value="Restriction endonuclease-like"/>
    <property type="match status" value="1"/>
</dbReference>
<dbReference type="Gene3D" id="3.90.320.10">
    <property type="match status" value="1"/>
</dbReference>
<evidence type="ECO:0000259" key="1">
    <source>
        <dbReference type="Pfam" id="PF09588"/>
    </source>
</evidence>
<name>A0ABV7E1D1_9RHOB</name>
<evidence type="ECO:0000313" key="3">
    <source>
        <dbReference type="Proteomes" id="UP001595445"/>
    </source>
</evidence>
<dbReference type="InterPro" id="IPR011604">
    <property type="entry name" value="PDDEXK-like_dom_sf"/>
</dbReference>
<evidence type="ECO:0000313" key="2">
    <source>
        <dbReference type="EMBL" id="MFC3088504.1"/>
    </source>
</evidence>
<gene>
    <name evidence="2" type="ORF">ACFOD6_20900</name>
</gene>
<dbReference type="InterPro" id="IPR011335">
    <property type="entry name" value="Restrct_endonuc-II-like"/>
</dbReference>
<accession>A0ABV7E1D1</accession>
<dbReference type="RefSeq" id="WP_197644710.1">
    <property type="nucleotide sequence ID" value="NZ_JAEACP010000012.1"/>
</dbReference>
<protein>
    <submittedName>
        <fullName evidence="2">YqaJ viral recombinase family protein</fullName>
    </submittedName>
</protein>
<sequence>MDGSFNTDGLELPAPDLILPNGAQAWRAVEQGSWEWLMLRAGLPTASELASLLVKGKDPKKANGLGAGAITYAHTVAAELILGGPVSNFQGNEHTERGHALEGELADNYALLRGVDLDTLGFIRLGRFGYSPDRLVGANGLLEVKAPQPHKVIGMLRDADFPSDYRAQCLGGLYATDREWIDLVAGARDLPECIRRLDHERVRAEVEALRDALDRFVAYVDDTVAFIRGIAGDGPDAAALAQALPVAAE</sequence>
<proteinExistence type="predicted"/>
<dbReference type="Pfam" id="PF09588">
    <property type="entry name" value="YqaJ"/>
    <property type="match status" value="1"/>
</dbReference>
<reference evidence="3" key="1">
    <citation type="journal article" date="2019" name="Int. J. Syst. Evol. Microbiol.">
        <title>The Global Catalogue of Microorganisms (GCM) 10K type strain sequencing project: providing services to taxonomists for standard genome sequencing and annotation.</title>
        <authorList>
            <consortium name="The Broad Institute Genomics Platform"/>
            <consortium name="The Broad Institute Genome Sequencing Center for Infectious Disease"/>
            <person name="Wu L."/>
            <person name="Ma J."/>
        </authorList>
    </citation>
    <scope>NUCLEOTIDE SEQUENCE [LARGE SCALE GENOMIC DNA]</scope>
    <source>
        <strain evidence="3">KCTC 62102</strain>
    </source>
</reference>
<organism evidence="2 3">
    <name type="scientific">Tabrizicola soli</name>
    <dbReference type="NCBI Taxonomy" id="2185115"/>
    <lineage>
        <taxon>Bacteria</taxon>
        <taxon>Pseudomonadati</taxon>
        <taxon>Pseudomonadota</taxon>
        <taxon>Alphaproteobacteria</taxon>
        <taxon>Rhodobacterales</taxon>
        <taxon>Paracoccaceae</taxon>
        <taxon>Tabrizicola</taxon>
    </lineage>
</organism>
<keyword evidence="3" id="KW-1185">Reference proteome</keyword>
<feature type="domain" description="YqaJ viral recombinase" evidence="1">
    <location>
        <begin position="35"/>
        <end position="178"/>
    </location>
</feature>
<comment type="caution">
    <text evidence="2">The sequence shown here is derived from an EMBL/GenBank/DDBJ whole genome shotgun (WGS) entry which is preliminary data.</text>
</comment>
<dbReference type="Proteomes" id="UP001595445">
    <property type="component" value="Unassembled WGS sequence"/>
</dbReference>
<dbReference type="EMBL" id="JBHRSM010000053">
    <property type="protein sequence ID" value="MFC3088504.1"/>
    <property type="molecule type" value="Genomic_DNA"/>
</dbReference>
<dbReference type="InterPro" id="IPR019080">
    <property type="entry name" value="YqaJ_viral_recombinase"/>
</dbReference>